<evidence type="ECO:0000256" key="1">
    <source>
        <dbReference type="SAM" id="MobiDB-lite"/>
    </source>
</evidence>
<feature type="region of interest" description="Disordered" evidence="1">
    <location>
        <begin position="241"/>
        <end position="347"/>
    </location>
</feature>
<feature type="transmembrane region" description="Helical" evidence="2">
    <location>
        <begin position="194"/>
        <end position="213"/>
    </location>
</feature>
<reference evidence="3" key="1">
    <citation type="submission" date="2020-11" db="EMBL/GenBank/DDBJ databases">
        <title>Whole-genome analyses of Nonomuraea sp. K274.</title>
        <authorList>
            <person name="Veyisoglu A."/>
        </authorList>
    </citation>
    <scope>NUCLEOTIDE SEQUENCE</scope>
    <source>
        <strain evidence="3">K274</strain>
    </source>
</reference>
<dbReference type="EMBL" id="JADOGI010000542">
    <property type="protein sequence ID" value="MBF8194710.1"/>
    <property type="molecule type" value="Genomic_DNA"/>
</dbReference>
<gene>
    <name evidence="3" type="ORF">ITP53_55500</name>
</gene>
<evidence type="ECO:0000256" key="2">
    <source>
        <dbReference type="SAM" id="Phobius"/>
    </source>
</evidence>
<dbReference type="AlphaFoldDB" id="A0A931AQR3"/>
<feature type="transmembrane region" description="Helical" evidence="2">
    <location>
        <begin position="164"/>
        <end position="187"/>
    </location>
</feature>
<name>A0A931AQR3_9ACTN</name>
<sequence>MELDRPGRVLAALTVLPALAVAGWLLAGLPLLLLGWFAPLPAALLGLPVAALLCWAGTRRLGTVVQATPWQVAGVVAVAAASGAANLIMHAEQLVVRRDPATYAQYTAWIAGHGSLPIPTQAEAFGGPDPGLAFDSVGFYDTNGAVTPQFMPGPPMLFSIGDWFGAPFAVPPLLGALAVLTLAGVVARLAGARWAVLAALVLAVSMPILYTSRSTFSEIPSLILLFGGLSLTHDALTRSVRNSAASPGSGRGGRRPERGWGGELSAEPGGDRSLPTELGDDRSLPANPGGHHSLLANPGGDHSLSAEPGGHRSLPDEPGGGRGLPAKRGWGRSLSAGPGVGRGLAWG</sequence>
<dbReference type="Proteomes" id="UP000605361">
    <property type="component" value="Unassembled WGS sequence"/>
</dbReference>
<feature type="transmembrane region" description="Helical" evidence="2">
    <location>
        <begin position="9"/>
        <end position="27"/>
    </location>
</feature>
<keyword evidence="2" id="KW-0472">Membrane</keyword>
<evidence type="ECO:0000313" key="3">
    <source>
        <dbReference type="EMBL" id="MBF8194710.1"/>
    </source>
</evidence>
<protein>
    <submittedName>
        <fullName evidence="3">Uncharacterized protein</fullName>
    </submittedName>
</protein>
<accession>A0A931AQR3</accession>
<feature type="transmembrane region" description="Helical" evidence="2">
    <location>
        <begin position="33"/>
        <end position="58"/>
    </location>
</feature>
<evidence type="ECO:0000313" key="4">
    <source>
        <dbReference type="Proteomes" id="UP000605361"/>
    </source>
</evidence>
<feature type="transmembrane region" description="Helical" evidence="2">
    <location>
        <begin position="70"/>
        <end position="89"/>
    </location>
</feature>
<organism evidence="3 4">
    <name type="scientific">Nonomuraea cypriaca</name>
    <dbReference type="NCBI Taxonomy" id="1187855"/>
    <lineage>
        <taxon>Bacteria</taxon>
        <taxon>Bacillati</taxon>
        <taxon>Actinomycetota</taxon>
        <taxon>Actinomycetes</taxon>
        <taxon>Streptosporangiales</taxon>
        <taxon>Streptosporangiaceae</taxon>
        <taxon>Nonomuraea</taxon>
    </lineage>
</organism>
<proteinExistence type="predicted"/>
<keyword evidence="2" id="KW-1133">Transmembrane helix</keyword>
<feature type="compositionally biased region" description="Gly residues" evidence="1">
    <location>
        <begin position="338"/>
        <end position="347"/>
    </location>
</feature>
<keyword evidence="2" id="KW-0812">Transmembrane</keyword>
<keyword evidence="4" id="KW-1185">Reference proteome</keyword>
<comment type="caution">
    <text evidence="3">The sequence shown here is derived from an EMBL/GenBank/DDBJ whole genome shotgun (WGS) entry which is preliminary data.</text>
</comment>
<feature type="non-terminal residue" evidence="3">
    <location>
        <position position="347"/>
    </location>
</feature>